<organism evidence="1 2">
    <name type="scientific">Lepraria finkii</name>
    <dbReference type="NCBI Taxonomy" id="1340010"/>
    <lineage>
        <taxon>Eukaryota</taxon>
        <taxon>Fungi</taxon>
        <taxon>Dikarya</taxon>
        <taxon>Ascomycota</taxon>
        <taxon>Pezizomycotina</taxon>
        <taxon>Lecanoromycetes</taxon>
        <taxon>OSLEUM clade</taxon>
        <taxon>Lecanoromycetidae</taxon>
        <taxon>Lecanorales</taxon>
        <taxon>Lecanorineae</taxon>
        <taxon>Stereocaulaceae</taxon>
        <taxon>Lepraria</taxon>
    </lineage>
</organism>
<dbReference type="EMBL" id="JBHFEH010000028">
    <property type="protein sequence ID" value="KAL2052296.1"/>
    <property type="molecule type" value="Genomic_DNA"/>
</dbReference>
<proteinExistence type="predicted"/>
<reference evidence="1 2" key="1">
    <citation type="submission" date="2024-09" db="EMBL/GenBank/DDBJ databases">
        <title>Rethinking Asexuality: The Enigmatic Case of Functional Sexual Genes in Lepraria (Stereocaulaceae).</title>
        <authorList>
            <person name="Doellman M."/>
            <person name="Sun Y."/>
            <person name="Barcenas-Pena A."/>
            <person name="Lumbsch H.T."/>
            <person name="Grewe F."/>
        </authorList>
    </citation>
    <scope>NUCLEOTIDE SEQUENCE [LARGE SCALE GENOMIC DNA]</scope>
    <source>
        <strain evidence="1 2">Grewe 0041</strain>
    </source>
</reference>
<sequence length="160" mass="17535">MICGLVASQTSTSLSASNKRKLQKSLAPIVQDVGAGLHGDPLNFILPAYETLWRVVLSCLMEVNLRPGASPAWREELDRFLAEPTRSNLEQLDPDSSATAVLVAFIVKEALRLYHSTKTCIADSTWRPKRTKKLSQRISKSATAFLPCGTLIPNALCPSR</sequence>
<keyword evidence="2" id="KW-1185">Reference proteome</keyword>
<evidence type="ECO:0000313" key="2">
    <source>
        <dbReference type="Proteomes" id="UP001590951"/>
    </source>
</evidence>
<comment type="caution">
    <text evidence="1">The sequence shown here is derived from an EMBL/GenBank/DDBJ whole genome shotgun (WGS) entry which is preliminary data.</text>
</comment>
<protein>
    <submittedName>
        <fullName evidence="1">Uncharacterized protein</fullName>
    </submittedName>
</protein>
<dbReference type="Proteomes" id="UP001590951">
    <property type="component" value="Unassembled WGS sequence"/>
</dbReference>
<name>A0ABR4B5G2_9LECA</name>
<accession>A0ABR4B5G2</accession>
<gene>
    <name evidence="1" type="ORF">ABVK25_007455</name>
</gene>
<evidence type="ECO:0000313" key="1">
    <source>
        <dbReference type="EMBL" id="KAL2052296.1"/>
    </source>
</evidence>